<dbReference type="SUPFAM" id="SSF47384">
    <property type="entry name" value="Homodimeric domain of signal transducing histidine kinase"/>
    <property type="match status" value="1"/>
</dbReference>
<dbReference type="InterPro" id="IPR005467">
    <property type="entry name" value="His_kinase_dom"/>
</dbReference>
<dbReference type="InterPro" id="IPR003594">
    <property type="entry name" value="HATPase_dom"/>
</dbReference>
<dbReference type="InterPro" id="IPR004358">
    <property type="entry name" value="Sig_transdc_His_kin-like_C"/>
</dbReference>
<dbReference type="EC" id="2.7.13.3" evidence="2"/>
<dbReference type="SMART" id="SM00448">
    <property type="entry name" value="REC"/>
    <property type="match status" value="1"/>
</dbReference>
<evidence type="ECO:0000256" key="1">
    <source>
        <dbReference type="ARBA" id="ARBA00000085"/>
    </source>
</evidence>
<dbReference type="NCBIfam" id="TIGR00229">
    <property type="entry name" value="sensory_box"/>
    <property type="match status" value="1"/>
</dbReference>
<keyword evidence="4" id="KW-0808">Transferase</keyword>
<dbReference type="AlphaFoldDB" id="A0AAN0MAZ9"/>
<dbReference type="Gene3D" id="3.30.450.20">
    <property type="entry name" value="PAS domain"/>
    <property type="match status" value="1"/>
</dbReference>
<dbReference type="PROSITE" id="PS50110">
    <property type="entry name" value="RESPONSE_REGULATORY"/>
    <property type="match status" value="1"/>
</dbReference>
<dbReference type="Proteomes" id="UP001470809">
    <property type="component" value="Chromosome"/>
</dbReference>
<evidence type="ECO:0000256" key="6">
    <source>
        <dbReference type="PROSITE-ProRule" id="PRU00169"/>
    </source>
</evidence>
<keyword evidence="7" id="KW-0812">Transmembrane</keyword>
<dbReference type="PANTHER" id="PTHR43047:SF64">
    <property type="entry name" value="HISTIDINE KINASE CONTAINING CHEY-HOMOLOGOUS RECEIVER DOMAIN AND PAS DOMAIN-RELATED"/>
    <property type="match status" value="1"/>
</dbReference>
<dbReference type="Gene3D" id="1.20.120.160">
    <property type="entry name" value="HPT domain"/>
    <property type="match status" value="1"/>
</dbReference>
<evidence type="ECO:0000313" key="11">
    <source>
        <dbReference type="EMBL" id="WZU68269.1"/>
    </source>
</evidence>
<keyword evidence="7" id="KW-1133">Transmembrane helix</keyword>
<dbReference type="GO" id="GO:0006355">
    <property type="term" value="P:regulation of DNA-templated transcription"/>
    <property type="evidence" value="ECO:0007669"/>
    <property type="project" value="InterPro"/>
</dbReference>
<dbReference type="InterPro" id="IPR011006">
    <property type="entry name" value="CheY-like_superfamily"/>
</dbReference>
<dbReference type="CDD" id="cd00082">
    <property type="entry name" value="HisKA"/>
    <property type="match status" value="1"/>
</dbReference>
<protein>
    <recommendedName>
        <fullName evidence="2">histidine kinase</fullName>
        <ecNumber evidence="2">2.7.13.3</ecNumber>
    </recommendedName>
</protein>
<evidence type="ECO:0000313" key="12">
    <source>
        <dbReference type="Proteomes" id="UP001470809"/>
    </source>
</evidence>
<dbReference type="PROSITE" id="PS50112">
    <property type="entry name" value="PAS"/>
    <property type="match status" value="1"/>
</dbReference>
<dbReference type="InterPro" id="IPR036890">
    <property type="entry name" value="HATPase_C_sf"/>
</dbReference>
<dbReference type="Pfam" id="PF00072">
    <property type="entry name" value="Response_reg"/>
    <property type="match status" value="1"/>
</dbReference>
<name>A0AAN0MAZ9_9RHOB</name>
<feature type="domain" description="Histidine kinase" evidence="8">
    <location>
        <begin position="364"/>
        <end position="585"/>
    </location>
</feature>
<evidence type="ECO:0000259" key="8">
    <source>
        <dbReference type="PROSITE" id="PS50109"/>
    </source>
</evidence>
<evidence type="ECO:0000259" key="10">
    <source>
        <dbReference type="PROSITE" id="PS50112"/>
    </source>
</evidence>
<dbReference type="GO" id="GO:0005524">
    <property type="term" value="F:ATP binding"/>
    <property type="evidence" value="ECO:0007669"/>
    <property type="project" value="UniProtKB-KW"/>
</dbReference>
<keyword evidence="11" id="KW-0547">Nucleotide-binding</keyword>
<gene>
    <name evidence="11" type="ORF">AABB31_04930</name>
</gene>
<dbReference type="SMART" id="SM00387">
    <property type="entry name" value="HATPase_c"/>
    <property type="match status" value="1"/>
</dbReference>
<evidence type="ECO:0000256" key="4">
    <source>
        <dbReference type="ARBA" id="ARBA00022679"/>
    </source>
</evidence>
<dbReference type="SUPFAM" id="SSF47226">
    <property type="entry name" value="Histidine-containing phosphotransfer domain, HPT domain"/>
    <property type="match status" value="1"/>
</dbReference>
<dbReference type="SUPFAM" id="SSF52172">
    <property type="entry name" value="CheY-like"/>
    <property type="match status" value="1"/>
</dbReference>
<dbReference type="InterPro" id="IPR036641">
    <property type="entry name" value="HPT_dom_sf"/>
</dbReference>
<dbReference type="CDD" id="cd17546">
    <property type="entry name" value="REC_hyHK_CKI1_RcsC-like"/>
    <property type="match status" value="1"/>
</dbReference>
<dbReference type="KEGG" id="yrh:AABB31_04930"/>
<dbReference type="Gene3D" id="3.40.50.2300">
    <property type="match status" value="1"/>
</dbReference>
<dbReference type="InterPro" id="IPR000014">
    <property type="entry name" value="PAS"/>
</dbReference>
<dbReference type="CDD" id="cd16922">
    <property type="entry name" value="HATPase_EvgS-ArcB-TorS-like"/>
    <property type="match status" value="1"/>
</dbReference>
<keyword evidence="11" id="KW-0067">ATP-binding</keyword>
<dbReference type="EMBL" id="CP151767">
    <property type="protein sequence ID" value="WZU68269.1"/>
    <property type="molecule type" value="Genomic_DNA"/>
</dbReference>
<dbReference type="InterPro" id="IPR013767">
    <property type="entry name" value="PAS_fold"/>
</dbReference>
<keyword evidence="7" id="KW-0472">Membrane</keyword>
<keyword evidence="3 6" id="KW-0597">Phosphoprotein</keyword>
<dbReference type="Pfam" id="PF02518">
    <property type="entry name" value="HATPase_c"/>
    <property type="match status" value="1"/>
</dbReference>
<evidence type="ECO:0000256" key="2">
    <source>
        <dbReference type="ARBA" id="ARBA00012438"/>
    </source>
</evidence>
<dbReference type="InterPro" id="IPR003661">
    <property type="entry name" value="HisK_dim/P_dom"/>
</dbReference>
<evidence type="ECO:0000256" key="7">
    <source>
        <dbReference type="SAM" id="Phobius"/>
    </source>
</evidence>
<dbReference type="SMART" id="SM00388">
    <property type="entry name" value="HisKA"/>
    <property type="match status" value="1"/>
</dbReference>
<dbReference type="CDD" id="cd00130">
    <property type="entry name" value="PAS"/>
    <property type="match status" value="1"/>
</dbReference>
<comment type="catalytic activity">
    <reaction evidence="1">
        <text>ATP + protein L-histidine = ADP + protein N-phospho-L-histidine.</text>
        <dbReference type="EC" id="2.7.13.3"/>
    </reaction>
</comment>
<dbReference type="InterPro" id="IPR001789">
    <property type="entry name" value="Sig_transdc_resp-reg_receiver"/>
</dbReference>
<dbReference type="SUPFAM" id="SSF55785">
    <property type="entry name" value="PYP-like sensor domain (PAS domain)"/>
    <property type="match status" value="1"/>
</dbReference>
<dbReference type="InterPro" id="IPR035965">
    <property type="entry name" value="PAS-like_dom_sf"/>
</dbReference>
<proteinExistence type="predicted"/>
<keyword evidence="5" id="KW-0418">Kinase</keyword>
<dbReference type="RefSeq" id="WP_342077561.1">
    <property type="nucleotide sequence ID" value="NZ_CP151767.2"/>
</dbReference>
<feature type="modified residue" description="4-aspartylphosphate" evidence="6">
    <location>
        <position position="655"/>
    </location>
</feature>
<evidence type="ECO:0000256" key="3">
    <source>
        <dbReference type="ARBA" id="ARBA00022553"/>
    </source>
</evidence>
<reference evidence="12" key="1">
    <citation type="submission" date="2024-04" db="EMBL/GenBank/DDBJ databases">
        <title>Phylogenomic analyses of a clade within the roseobacter group suggest taxonomic reassignments of species of the genera Aestuariivita, Citreicella, Loktanella, Nautella, Pelagibaca, Ruegeria, Thalassobius, Thiobacimonas and Tropicibacter, and the proposal o.</title>
        <authorList>
            <person name="Jeon C.O."/>
        </authorList>
    </citation>
    <scope>NUCLEOTIDE SEQUENCE [LARGE SCALE GENOMIC DNA]</scope>
    <source>
        <strain evidence="12">SS1-5</strain>
    </source>
</reference>
<evidence type="ECO:0000259" key="9">
    <source>
        <dbReference type="PROSITE" id="PS50110"/>
    </source>
</evidence>
<feature type="domain" description="PAS" evidence="10">
    <location>
        <begin position="217"/>
        <end position="271"/>
    </location>
</feature>
<dbReference type="PRINTS" id="PR00344">
    <property type="entry name" value="BCTRLSENSOR"/>
</dbReference>
<dbReference type="PANTHER" id="PTHR43047">
    <property type="entry name" value="TWO-COMPONENT HISTIDINE PROTEIN KINASE"/>
    <property type="match status" value="1"/>
</dbReference>
<feature type="domain" description="Response regulatory" evidence="9">
    <location>
        <begin position="606"/>
        <end position="723"/>
    </location>
</feature>
<sequence>MKAGRTPTYWLRRGYVALVGLVVLGAIAFLAVSVAEDLQNLESARSDNLQWSVTQTEVEFLEFSTKLGRVAAGKDPDLAEMRKRFDIFYSRIATIETAAIYQSLLDDPDYATALAKVRGFLDQTVPLIDADDARLLSALPVIETGVANTRPALRTMTTAALHAFTVNADQRRAEFAQTLIKLAFVVIVLIAALGAAVFYLRQLNAQRTQRQNEVEETAARMDTVIQTSLDGVIVADEDGHILAFNTAAEAIFGHMAEDVLGKSLGPLIVPDHMLDAHDAGMARMRAGGEKRVVGKGRVQLEAKHSDGSVFPVELAIQTAETKEGTIFVAFLRDISASVQAEAELISTRDRALAADRLKTEFLATMSHEIRTPLNGLLGNLTLLQDTKLNPSQLRYTRNMETSGDLLLQHVTDVLNLSRYDVGHVELRDEPLSIATLVQSIVDSQSGLAAAKNTTIELDWIGPPQNWVRSDPDALQHILMNLVGNAVKFTPDGKVSVTVAVADRRGDIADVIFRVTDTGQGIDDDLKERIFDDFVTGTIAYDRDVGGTGLGLGIVRRSVAALAGQIEFDSAPGLGSTFEVRLPLTVTDPIAEPRQPASSTEPLLGLRILVVEDNEINRAVAREMLRADGRQVEEAHDGKVAVAIAAHTPFDLILMDISMPVMDGRTATRAIRNGDGACATVPIIALTANAMASEQAAFLEDGMNGILIKPLSRTAMRAEISKIAAKTLQAHVVEADTAQRNEMRDVLGEDAYAAMTARFVAEAADLHQWLQQDPLPALGDIAHRCHKVAGSAGVFSADAYRAALLAVEDAAKAGDISAVIGAIGNIKAVWDQTEQGL</sequence>
<dbReference type="SUPFAM" id="SSF55874">
    <property type="entry name" value="ATPase domain of HSP90 chaperone/DNA topoisomerase II/histidine kinase"/>
    <property type="match status" value="1"/>
</dbReference>
<keyword evidence="12" id="KW-1185">Reference proteome</keyword>
<dbReference type="PROSITE" id="PS50109">
    <property type="entry name" value="HIS_KIN"/>
    <property type="match status" value="1"/>
</dbReference>
<dbReference type="SMART" id="SM00091">
    <property type="entry name" value="PAS"/>
    <property type="match status" value="1"/>
</dbReference>
<organism evidence="11 12">
    <name type="scientific">Yoonia rhodophyticola</name>
    <dbReference type="NCBI Taxonomy" id="3137370"/>
    <lineage>
        <taxon>Bacteria</taxon>
        <taxon>Pseudomonadati</taxon>
        <taxon>Pseudomonadota</taxon>
        <taxon>Alphaproteobacteria</taxon>
        <taxon>Rhodobacterales</taxon>
        <taxon>Paracoccaceae</taxon>
        <taxon>Yoonia</taxon>
    </lineage>
</organism>
<reference evidence="11 12" key="2">
    <citation type="submission" date="2024-08" db="EMBL/GenBank/DDBJ databases">
        <title>Phylogenomic analyses of a clade within the roseobacter group suggest taxonomic reassignments of species of the genera Aestuariivita, Citreicella, Loktanella, Nautella, Pelagibaca, Ruegeria, Thalassobius, Thiobacimonas and Tropicibacter, and the proposal o.</title>
        <authorList>
            <person name="Jeon C.O."/>
        </authorList>
    </citation>
    <scope>NUCLEOTIDE SEQUENCE [LARGE SCALE GENOMIC DNA]</scope>
    <source>
        <strain evidence="11 12">SS1-5</strain>
    </source>
</reference>
<feature type="transmembrane region" description="Helical" evidence="7">
    <location>
        <begin position="179"/>
        <end position="200"/>
    </location>
</feature>
<feature type="transmembrane region" description="Helical" evidence="7">
    <location>
        <begin position="15"/>
        <end position="35"/>
    </location>
</feature>
<dbReference type="GO" id="GO:0000155">
    <property type="term" value="F:phosphorelay sensor kinase activity"/>
    <property type="evidence" value="ECO:0007669"/>
    <property type="project" value="InterPro"/>
</dbReference>
<dbReference type="InterPro" id="IPR036097">
    <property type="entry name" value="HisK_dim/P_sf"/>
</dbReference>
<evidence type="ECO:0000256" key="5">
    <source>
        <dbReference type="ARBA" id="ARBA00022777"/>
    </source>
</evidence>
<dbReference type="Pfam" id="PF00989">
    <property type="entry name" value="PAS"/>
    <property type="match status" value="1"/>
</dbReference>
<dbReference type="Gene3D" id="3.30.565.10">
    <property type="entry name" value="Histidine kinase-like ATPase, C-terminal domain"/>
    <property type="match status" value="1"/>
</dbReference>
<accession>A0AAN0MAZ9</accession>
<dbReference type="Pfam" id="PF00512">
    <property type="entry name" value="HisKA"/>
    <property type="match status" value="1"/>
</dbReference>
<dbReference type="Gene3D" id="1.10.287.130">
    <property type="match status" value="1"/>
</dbReference>